<dbReference type="AlphaFoldDB" id="A0A0F9C8Z5"/>
<accession>A0A0F9C8Z5</accession>
<gene>
    <name evidence="1" type="ORF">LCGC14_2353520</name>
</gene>
<protein>
    <submittedName>
        <fullName evidence="1">Uncharacterized protein</fullName>
    </submittedName>
</protein>
<dbReference type="EMBL" id="LAZR01034313">
    <property type="protein sequence ID" value="KKL45649.1"/>
    <property type="molecule type" value="Genomic_DNA"/>
</dbReference>
<name>A0A0F9C8Z5_9ZZZZ</name>
<proteinExistence type="predicted"/>
<feature type="non-terminal residue" evidence="1">
    <location>
        <position position="232"/>
    </location>
</feature>
<comment type="caution">
    <text evidence="1">The sequence shown here is derived from an EMBL/GenBank/DDBJ whole genome shotgun (WGS) entry which is preliminary data.</text>
</comment>
<evidence type="ECO:0000313" key="1">
    <source>
        <dbReference type="EMBL" id="KKL45649.1"/>
    </source>
</evidence>
<organism evidence="1">
    <name type="scientific">marine sediment metagenome</name>
    <dbReference type="NCBI Taxonomy" id="412755"/>
    <lineage>
        <taxon>unclassified sequences</taxon>
        <taxon>metagenomes</taxon>
        <taxon>ecological metagenomes</taxon>
    </lineage>
</organism>
<reference evidence="1" key="1">
    <citation type="journal article" date="2015" name="Nature">
        <title>Complex archaea that bridge the gap between prokaryotes and eukaryotes.</title>
        <authorList>
            <person name="Spang A."/>
            <person name="Saw J.H."/>
            <person name="Jorgensen S.L."/>
            <person name="Zaremba-Niedzwiedzka K."/>
            <person name="Martijn J."/>
            <person name="Lind A.E."/>
            <person name="van Eijk R."/>
            <person name="Schleper C."/>
            <person name="Guy L."/>
            <person name="Ettema T.J."/>
        </authorList>
    </citation>
    <scope>NUCLEOTIDE SEQUENCE</scope>
</reference>
<sequence length="232" mass="23761">MAIALDTATTKTGAAASYTWAHTCTGADLILVVEIAWVASDAGRWINTVTYDGIALTKVAGLVSDRDRCELWYLIGPPTGSNNVVVTNAGAGGKTAEIAAGAVSYTGVHQTDPISGFVTQTGSGASITKDISSGADNLVVDIVAAHTNGVGVSFAPGGGQSEEWNVEFGTIIIEKQTNPAGFGGNFGFTGEITTGLAHGEFETKRVPPGTYTVTETGKAGWTLSGIDCKDNN</sequence>